<keyword evidence="2" id="KW-1185">Reference proteome</keyword>
<name>A0AAD6MET0_9ROSI</name>
<gene>
    <name evidence="1" type="ORF">NC653_022253</name>
</gene>
<accession>A0AAD6MET0</accession>
<evidence type="ECO:0000313" key="1">
    <source>
        <dbReference type="EMBL" id="KAJ6983971.1"/>
    </source>
</evidence>
<dbReference type="AlphaFoldDB" id="A0AAD6MET0"/>
<sequence>MEKEVLKYQGPNLLFQVFTNLIYVIVELYPETLWTSPLVWQWSPHNENKILIFANALSSYTLSEDCNNGDGKHPVQEYNKNL</sequence>
<comment type="caution">
    <text evidence="1">The sequence shown here is derived from an EMBL/GenBank/DDBJ whole genome shotgun (WGS) entry which is preliminary data.</text>
</comment>
<reference evidence="1" key="1">
    <citation type="journal article" date="2023" name="Mol. Ecol. Resour.">
        <title>Chromosome-level genome assembly of a triploid poplar Populus alba 'Berolinensis'.</title>
        <authorList>
            <person name="Chen S."/>
            <person name="Yu Y."/>
            <person name="Wang X."/>
            <person name="Wang S."/>
            <person name="Zhang T."/>
            <person name="Zhou Y."/>
            <person name="He R."/>
            <person name="Meng N."/>
            <person name="Wang Y."/>
            <person name="Liu W."/>
            <person name="Liu Z."/>
            <person name="Liu J."/>
            <person name="Guo Q."/>
            <person name="Huang H."/>
            <person name="Sederoff R.R."/>
            <person name="Wang G."/>
            <person name="Qu G."/>
            <person name="Chen S."/>
        </authorList>
    </citation>
    <scope>NUCLEOTIDE SEQUENCE</scope>
    <source>
        <strain evidence="1">SC-2020</strain>
    </source>
</reference>
<protein>
    <submittedName>
        <fullName evidence="1">Uncharacterized protein</fullName>
    </submittedName>
</protein>
<dbReference type="EMBL" id="JAQIZT010000009">
    <property type="protein sequence ID" value="KAJ6983971.1"/>
    <property type="molecule type" value="Genomic_DNA"/>
</dbReference>
<proteinExistence type="predicted"/>
<evidence type="ECO:0000313" key="2">
    <source>
        <dbReference type="Proteomes" id="UP001164929"/>
    </source>
</evidence>
<organism evidence="1 2">
    <name type="scientific">Populus alba x Populus x berolinensis</name>
    <dbReference type="NCBI Taxonomy" id="444605"/>
    <lineage>
        <taxon>Eukaryota</taxon>
        <taxon>Viridiplantae</taxon>
        <taxon>Streptophyta</taxon>
        <taxon>Embryophyta</taxon>
        <taxon>Tracheophyta</taxon>
        <taxon>Spermatophyta</taxon>
        <taxon>Magnoliopsida</taxon>
        <taxon>eudicotyledons</taxon>
        <taxon>Gunneridae</taxon>
        <taxon>Pentapetalae</taxon>
        <taxon>rosids</taxon>
        <taxon>fabids</taxon>
        <taxon>Malpighiales</taxon>
        <taxon>Salicaceae</taxon>
        <taxon>Saliceae</taxon>
        <taxon>Populus</taxon>
    </lineage>
</organism>
<dbReference type="Proteomes" id="UP001164929">
    <property type="component" value="Chromosome 9"/>
</dbReference>